<dbReference type="CDD" id="cd10585">
    <property type="entry name" value="CE4_SF"/>
    <property type="match status" value="1"/>
</dbReference>
<dbReference type="EMBL" id="VSSQ01001453">
    <property type="protein sequence ID" value="MPM08475.1"/>
    <property type="molecule type" value="Genomic_DNA"/>
</dbReference>
<protein>
    <recommendedName>
        <fullName evidence="2">Polysaccharide deacetylase</fullName>
    </recommendedName>
</protein>
<gene>
    <name evidence="1" type="ORF">SDC9_54787</name>
</gene>
<reference evidence="1" key="1">
    <citation type="submission" date="2019-08" db="EMBL/GenBank/DDBJ databases">
        <authorList>
            <person name="Kucharzyk K."/>
            <person name="Murdoch R.W."/>
            <person name="Higgins S."/>
            <person name="Loffler F."/>
        </authorList>
    </citation>
    <scope>NUCLEOTIDE SEQUENCE</scope>
</reference>
<organism evidence="1">
    <name type="scientific">bioreactor metagenome</name>
    <dbReference type="NCBI Taxonomy" id="1076179"/>
    <lineage>
        <taxon>unclassified sequences</taxon>
        <taxon>metagenomes</taxon>
        <taxon>ecological metagenomes</taxon>
    </lineage>
</organism>
<dbReference type="Pfam" id="PF15421">
    <property type="entry name" value="Polysacc_deac_3"/>
    <property type="match status" value="1"/>
</dbReference>
<proteinExistence type="predicted"/>
<sequence length="467" mass="54387">MYKYSCFVLFVLCMVSCVKITDKFEQVEFVNYKYPYETENNDINCEIIVHLKEDGFKYNIDAQVPFLKYNKTWLMLLTQDDCVQAAFCNTWAAINGKPLYTNYYYDIAHLVIGDLPPGAYSLNKTLGYSDGTGKEVRFAFTTTLAPEQEWMNESSYVRIGYKADFYRFFKKNGLIWDNVNAMLNYGVGISFHDVATDDVHVIDSIYSHFEIAQNLIRSNLNGRGCKVLAEPNGNYDYVKAALVYDPIQIMTAQGNAKETLYPFKIVSDLNKGLYNRVFVDDPNSIRSEIENNLEKIKEDRKAIHIGVHGTDYKWVSFLEWINNQYGKDGDDSVWFPSMEEYYEYNYYRIHSRIETAIDGNILKIKIHMPAGQYFYYPSITLNLKEIRAENIQSIQTNDVITGFSYGNYDDGTMLNIDCFKYLYERAQFFCDQYLANPTDDNLTDALYFINKLKESDQKQELLRRIGR</sequence>
<dbReference type="AlphaFoldDB" id="A0A644WX32"/>
<accession>A0A644WX32</accession>
<dbReference type="InterPro" id="IPR032762">
    <property type="entry name" value="Polysacc_deac_3"/>
</dbReference>
<evidence type="ECO:0000313" key="1">
    <source>
        <dbReference type="EMBL" id="MPM08475.1"/>
    </source>
</evidence>
<evidence type="ECO:0008006" key="2">
    <source>
        <dbReference type="Google" id="ProtNLM"/>
    </source>
</evidence>
<comment type="caution">
    <text evidence="1">The sequence shown here is derived from an EMBL/GenBank/DDBJ whole genome shotgun (WGS) entry which is preliminary data.</text>
</comment>
<name>A0A644WX32_9ZZZZ</name>